<evidence type="ECO:0000313" key="3">
    <source>
        <dbReference type="EMBL" id="GHF36097.1"/>
    </source>
</evidence>
<dbReference type="PANTHER" id="PTHR34982">
    <property type="entry name" value="YOP PROTEINS TRANSLOCATION PROTEIN L"/>
    <property type="match status" value="1"/>
</dbReference>
<dbReference type="Proteomes" id="UP000626220">
    <property type="component" value="Unassembled WGS sequence"/>
</dbReference>
<dbReference type="GO" id="GO:0005829">
    <property type="term" value="C:cytosol"/>
    <property type="evidence" value="ECO:0007669"/>
    <property type="project" value="TreeGrafter"/>
</dbReference>
<dbReference type="PANTHER" id="PTHR34982:SF1">
    <property type="entry name" value="FLAGELLAR ASSEMBLY PROTEIN FLIH"/>
    <property type="match status" value="1"/>
</dbReference>
<proteinExistence type="predicted"/>
<dbReference type="InterPro" id="IPR051472">
    <property type="entry name" value="T3SS_Stator/FliH"/>
</dbReference>
<keyword evidence="4" id="KW-1185">Reference proteome</keyword>
<dbReference type="EMBL" id="BNCJ01000001">
    <property type="protein sequence ID" value="GHF36097.1"/>
    <property type="molecule type" value="Genomic_DNA"/>
</dbReference>
<dbReference type="RefSeq" id="WP_189678436.1">
    <property type="nucleotide sequence ID" value="NZ_BNCJ01000001.1"/>
</dbReference>
<reference evidence="3" key="2">
    <citation type="submission" date="2020-09" db="EMBL/GenBank/DDBJ databases">
        <authorList>
            <person name="Sun Q."/>
            <person name="Kim S."/>
        </authorList>
    </citation>
    <scope>NUCLEOTIDE SEQUENCE</scope>
    <source>
        <strain evidence="3">KCTC 42650</strain>
    </source>
</reference>
<keyword evidence="1" id="KW-0813">Transport</keyword>
<sequence length="223" mass="24026">MGHLFDRNFDIEIEQERAARQRATRACYTPEDLDAAMEQARQEGFEEGRVAGRAEATEKLTQSDLRRQADSLAEISGQVGELTAVIDDRIAKLEQQLLSFVLAVFEKVAPELVTARALPRAEAEVRAAIEMARGTSVLHIHLPPAVHAAIGEALAAGTSGAEGRVEIEADPALREGDARVEWDNGFMEYSFTAICDRILTGLRQAAGTEAGAARPAEGSAQDG</sequence>
<dbReference type="GO" id="GO:0015031">
    <property type="term" value="P:protein transport"/>
    <property type="evidence" value="ECO:0007669"/>
    <property type="project" value="UniProtKB-KW"/>
</dbReference>
<reference evidence="3" key="1">
    <citation type="journal article" date="2014" name="Int. J. Syst. Evol. Microbiol.">
        <title>Complete genome sequence of Corynebacterium casei LMG S-19264T (=DSM 44701T), isolated from a smear-ripened cheese.</title>
        <authorList>
            <consortium name="US DOE Joint Genome Institute (JGI-PGF)"/>
            <person name="Walter F."/>
            <person name="Albersmeier A."/>
            <person name="Kalinowski J."/>
            <person name="Ruckert C."/>
        </authorList>
    </citation>
    <scope>NUCLEOTIDE SEQUENCE</scope>
    <source>
        <strain evidence="3">KCTC 42650</strain>
    </source>
</reference>
<evidence type="ECO:0008006" key="5">
    <source>
        <dbReference type="Google" id="ProtNLM"/>
    </source>
</evidence>
<evidence type="ECO:0000313" key="4">
    <source>
        <dbReference type="Proteomes" id="UP000626220"/>
    </source>
</evidence>
<evidence type="ECO:0000256" key="2">
    <source>
        <dbReference type="ARBA" id="ARBA00022927"/>
    </source>
</evidence>
<comment type="caution">
    <text evidence="3">The sequence shown here is derived from an EMBL/GenBank/DDBJ whole genome shotgun (WGS) entry which is preliminary data.</text>
</comment>
<evidence type="ECO:0000256" key="1">
    <source>
        <dbReference type="ARBA" id="ARBA00022448"/>
    </source>
</evidence>
<organism evidence="3 4">
    <name type="scientific">Seohaeicola zhoushanensis</name>
    <dbReference type="NCBI Taxonomy" id="1569283"/>
    <lineage>
        <taxon>Bacteria</taxon>
        <taxon>Pseudomonadati</taxon>
        <taxon>Pseudomonadota</taxon>
        <taxon>Alphaproteobacteria</taxon>
        <taxon>Rhodobacterales</taxon>
        <taxon>Roseobacteraceae</taxon>
        <taxon>Seohaeicola</taxon>
    </lineage>
</organism>
<accession>A0A8J3GUR4</accession>
<name>A0A8J3GUR4_9RHOB</name>
<protein>
    <recommendedName>
        <fullName evidence="5">Flagellar assembly protein FliH/Type III secretion system HrpE domain-containing protein</fullName>
    </recommendedName>
</protein>
<dbReference type="AlphaFoldDB" id="A0A8J3GUR4"/>
<gene>
    <name evidence="3" type="ORF">GCM10017056_04840</name>
</gene>
<keyword evidence="2" id="KW-0653">Protein transport</keyword>